<dbReference type="EMBL" id="KQ414648">
    <property type="protein sequence ID" value="KOC66203.1"/>
    <property type="molecule type" value="Genomic_DNA"/>
</dbReference>
<dbReference type="Proteomes" id="UP000053825">
    <property type="component" value="Unassembled WGS sequence"/>
</dbReference>
<proteinExistence type="predicted"/>
<dbReference type="AlphaFoldDB" id="A0A0L7R5T4"/>
<gene>
    <name evidence="1" type="ORF">WH47_07272</name>
</gene>
<accession>A0A0L7R5T4</accession>
<evidence type="ECO:0000313" key="2">
    <source>
        <dbReference type="Proteomes" id="UP000053825"/>
    </source>
</evidence>
<sequence length="59" mass="6916">MCGIKVRKRYGVERKKNEEVPDRVTISRGDRTKQYTYTYIVSTMSARTRSSLGMQQARQ</sequence>
<evidence type="ECO:0000313" key="1">
    <source>
        <dbReference type="EMBL" id="KOC66203.1"/>
    </source>
</evidence>
<keyword evidence="2" id="KW-1185">Reference proteome</keyword>
<name>A0A0L7R5T4_9HYME</name>
<protein>
    <submittedName>
        <fullName evidence="1">Uncharacterized protein</fullName>
    </submittedName>
</protein>
<reference evidence="1 2" key="1">
    <citation type="submission" date="2015-07" db="EMBL/GenBank/DDBJ databases">
        <title>The genome of Habropoda laboriosa.</title>
        <authorList>
            <person name="Pan H."/>
            <person name="Kapheim K."/>
        </authorList>
    </citation>
    <scope>NUCLEOTIDE SEQUENCE [LARGE SCALE GENOMIC DNA]</scope>
    <source>
        <strain evidence="1">0110345459</strain>
    </source>
</reference>
<organism evidence="1 2">
    <name type="scientific">Habropoda laboriosa</name>
    <dbReference type="NCBI Taxonomy" id="597456"/>
    <lineage>
        <taxon>Eukaryota</taxon>
        <taxon>Metazoa</taxon>
        <taxon>Ecdysozoa</taxon>
        <taxon>Arthropoda</taxon>
        <taxon>Hexapoda</taxon>
        <taxon>Insecta</taxon>
        <taxon>Pterygota</taxon>
        <taxon>Neoptera</taxon>
        <taxon>Endopterygota</taxon>
        <taxon>Hymenoptera</taxon>
        <taxon>Apocrita</taxon>
        <taxon>Aculeata</taxon>
        <taxon>Apoidea</taxon>
        <taxon>Anthophila</taxon>
        <taxon>Apidae</taxon>
        <taxon>Habropoda</taxon>
    </lineage>
</organism>